<organism evidence="4 5">
    <name type="scientific">Apolygus lucorum</name>
    <name type="common">Small green plant bug</name>
    <name type="synonym">Lygocoris lucorum</name>
    <dbReference type="NCBI Taxonomy" id="248454"/>
    <lineage>
        <taxon>Eukaryota</taxon>
        <taxon>Metazoa</taxon>
        <taxon>Ecdysozoa</taxon>
        <taxon>Arthropoda</taxon>
        <taxon>Hexapoda</taxon>
        <taxon>Insecta</taxon>
        <taxon>Pterygota</taxon>
        <taxon>Neoptera</taxon>
        <taxon>Paraneoptera</taxon>
        <taxon>Hemiptera</taxon>
        <taxon>Heteroptera</taxon>
        <taxon>Panheteroptera</taxon>
        <taxon>Cimicomorpha</taxon>
        <taxon>Miridae</taxon>
        <taxon>Mirini</taxon>
        <taxon>Apolygus</taxon>
    </lineage>
</organism>
<evidence type="ECO:0000256" key="1">
    <source>
        <dbReference type="ARBA" id="ARBA00022553"/>
    </source>
</evidence>
<dbReference type="GO" id="GO:0016973">
    <property type="term" value="P:poly(A)+ mRNA export from nucleus"/>
    <property type="evidence" value="ECO:0007669"/>
    <property type="project" value="TreeGrafter"/>
</dbReference>
<comment type="similarity">
    <text evidence="2">Belongs to the SAP domain-containing ribonucleoprotein family.</text>
</comment>
<name>A0A8S9XX76_APOLU</name>
<dbReference type="PANTHER" id="PTHR46551">
    <property type="entry name" value="SAP DOMAIN-CONTAINING RIBONUCLEOPROTEIN"/>
    <property type="match status" value="1"/>
</dbReference>
<dbReference type="OrthoDB" id="5837849at2759"/>
<protein>
    <recommendedName>
        <fullName evidence="3">SAP domain-containing protein</fullName>
    </recommendedName>
</protein>
<feature type="domain" description="SAP" evidence="3">
    <location>
        <begin position="3"/>
        <end position="37"/>
    </location>
</feature>
<keyword evidence="1" id="KW-0597">Phosphoprotein</keyword>
<evidence type="ECO:0000313" key="5">
    <source>
        <dbReference type="Proteomes" id="UP000466442"/>
    </source>
</evidence>
<proteinExistence type="inferred from homology"/>
<dbReference type="SUPFAM" id="SSF68906">
    <property type="entry name" value="SAP domain"/>
    <property type="match status" value="1"/>
</dbReference>
<keyword evidence="5" id="KW-1185">Reference proteome</keyword>
<evidence type="ECO:0000259" key="3">
    <source>
        <dbReference type="PROSITE" id="PS50800"/>
    </source>
</evidence>
<dbReference type="InterPro" id="IPR036361">
    <property type="entry name" value="SAP_dom_sf"/>
</dbReference>
<dbReference type="SMART" id="SM00513">
    <property type="entry name" value="SAP"/>
    <property type="match status" value="1"/>
</dbReference>
<dbReference type="GO" id="GO:0005634">
    <property type="term" value="C:nucleus"/>
    <property type="evidence" value="ECO:0007669"/>
    <property type="project" value="TreeGrafter"/>
</dbReference>
<dbReference type="Proteomes" id="UP000466442">
    <property type="component" value="Unassembled WGS sequence"/>
</dbReference>
<accession>A0A8S9XX76</accession>
<sequence>MNPSTMKVAQLKEELKNRSLKTTGEKFDLIKRLEAAIEVENSKDERDDEEIGENDEAIDTEDEVTVPLDVEQKGAKNTNKLCTSEVAELKKW</sequence>
<dbReference type="InterPro" id="IPR003034">
    <property type="entry name" value="SAP_dom"/>
</dbReference>
<dbReference type="Pfam" id="PF02037">
    <property type="entry name" value="SAP"/>
    <property type="match status" value="1"/>
</dbReference>
<comment type="caution">
    <text evidence="4">The sequence shown here is derived from an EMBL/GenBank/DDBJ whole genome shotgun (WGS) entry which is preliminary data.</text>
</comment>
<gene>
    <name evidence="4" type="ORF">GE061_010844</name>
</gene>
<evidence type="ECO:0000256" key="2">
    <source>
        <dbReference type="ARBA" id="ARBA00046328"/>
    </source>
</evidence>
<dbReference type="AlphaFoldDB" id="A0A8S9XX76"/>
<dbReference type="InterPro" id="IPR052240">
    <property type="entry name" value="SAP_domain_ribonucleoprotein"/>
</dbReference>
<dbReference type="Gene3D" id="1.10.720.30">
    <property type="entry name" value="SAP domain"/>
    <property type="match status" value="1"/>
</dbReference>
<dbReference type="PROSITE" id="PS50800">
    <property type="entry name" value="SAP"/>
    <property type="match status" value="1"/>
</dbReference>
<dbReference type="EMBL" id="WIXP02000003">
    <property type="protein sequence ID" value="KAF6213129.1"/>
    <property type="molecule type" value="Genomic_DNA"/>
</dbReference>
<dbReference type="PANTHER" id="PTHR46551:SF1">
    <property type="entry name" value="SAP DOMAIN-CONTAINING RIBONUCLEOPROTEIN"/>
    <property type="match status" value="1"/>
</dbReference>
<evidence type="ECO:0000313" key="4">
    <source>
        <dbReference type="EMBL" id="KAF6213129.1"/>
    </source>
</evidence>
<reference evidence="4" key="1">
    <citation type="journal article" date="2021" name="Mol. Ecol. Resour.">
        <title>Apolygus lucorum genome provides insights into omnivorousness and mesophyll feeding.</title>
        <authorList>
            <person name="Liu Y."/>
            <person name="Liu H."/>
            <person name="Wang H."/>
            <person name="Huang T."/>
            <person name="Liu B."/>
            <person name="Yang B."/>
            <person name="Yin L."/>
            <person name="Li B."/>
            <person name="Zhang Y."/>
            <person name="Zhang S."/>
            <person name="Jiang F."/>
            <person name="Zhang X."/>
            <person name="Ren Y."/>
            <person name="Wang B."/>
            <person name="Wang S."/>
            <person name="Lu Y."/>
            <person name="Wu K."/>
            <person name="Fan W."/>
            <person name="Wang G."/>
        </authorList>
    </citation>
    <scope>NUCLEOTIDE SEQUENCE</scope>
    <source>
        <strain evidence="4">12Hb</strain>
    </source>
</reference>